<dbReference type="EMBL" id="HBIX01008751">
    <property type="protein sequence ID" value="CAE0713972.1"/>
    <property type="molecule type" value="Transcribed_RNA"/>
</dbReference>
<feature type="compositionally biased region" description="Acidic residues" evidence="5">
    <location>
        <begin position="547"/>
        <end position="561"/>
    </location>
</feature>
<name>A0A7S4AFH1_9STRA</name>
<feature type="region of interest" description="Disordered" evidence="5">
    <location>
        <begin position="501"/>
        <end position="762"/>
    </location>
</feature>
<sequence length="762" mass="86942">MGTFEAAQKAGKSEEKQVYKKKKNSGTKRQRRKDLQNSDKNKWLIQHPKIQSMDKRTQVYVKDAGLNETKAEKRQAPIDPKLDLMSAEVKFGRILASTDQRKRHAAVKKLRAYLKARSNIAEVVDGSNSNGNGSNGISGGLSELDLLKLWKALWYTLYMADKKPVQDELSKQLVKLLWCVVGTEEEDEYAGSAYLEMTEAEEEELERMDQDKEGGEDGEDGNGEDDDDDDDNDDDDYDVTLEELENTVKSEMDTGDDDEEDDDDAMQEDQEAMMELNDEEMPHCRGAHLASIFVRTFFRTIRRDWGTMDKYRIDKFYTLIRLMMHEIYEYMSVRSWNYGIVLLLNDAIFEEILKQPPNGLRYHLIDLCVEELAKVNAKAKVRLTEATFLDVLEPFFGLCQTGRNDDTVQERIMDKIMDNFLENYCVVSDKALQEEEEDIDDGDASSLIFSNVHVKTIAEFFFTLGSDPDTKDKYRKSLYDMHKKYMRRLKKIGKDVEITTDEDGNEIYDENETEQDEEGVDDVNIDNIDESIRFLEAETRGESQDGGGDDDNEDEDDDFTEEQAATKTKDAIEPEKPKKESKKKKKKRKSMELAEQRQATSTTATTTTDDGDKKSSATSNNDAEQEGKKRKKKKKRKSDPPAPAESAAAAEEEVVTITLTEQQEAKKKDRSAKKKKQQQLKEQLEEREKAEDGDAGSKRVSFGARNRAKSHKASMKALRTSEPPNTKETSPENGILRKEPRHKSKLKSPSSKKGRAKAASYF</sequence>
<feature type="compositionally biased region" description="Acidic residues" evidence="5">
    <location>
        <begin position="501"/>
        <end position="529"/>
    </location>
</feature>
<keyword evidence="4" id="KW-0539">Nucleus</keyword>
<protein>
    <submittedName>
        <fullName evidence="6">Uncharacterized protein</fullName>
    </submittedName>
</protein>
<dbReference type="PANTHER" id="PTHR13026">
    <property type="entry name" value="NNP-1 PROTEIN NOVEL NUCLEAR PROTEIN 1 NOP52"/>
    <property type="match status" value="1"/>
</dbReference>
<evidence type="ECO:0000256" key="4">
    <source>
        <dbReference type="ARBA" id="ARBA00023242"/>
    </source>
</evidence>
<feature type="compositionally biased region" description="Basic and acidic residues" evidence="5">
    <location>
        <begin position="682"/>
        <end position="697"/>
    </location>
</feature>
<gene>
    <name evidence="6" type="ORF">PAUS00366_LOCUS6724</name>
</gene>
<feature type="compositionally biased region" description="Basic and acidic residues" evidence="5">
    <location>
        <begin position="33"/>
        <end position="42"/>
    </location>
</feature>
<evidence type="ECO:0000256" key="1">
    <source>
        <dbReference type="ARBA" id="ARBA00004123"/>
    </source>
</evidence>
<reference evidence="6" key="1">
    <citation type="submission" date="2021-01" db="EMBL/GenBank/DDBJ databases">
        <authorList>
            <person name="Corre E."/>
            <person name="Pelletier E."/>
            <person name="Niang G."/>
            <person name="Scheremetjew M."/>
            <person name="Finn R."/>
            <person name="Kale V."/>
            <person name="Holt S."/>
            <person name="Cochrane G."/>
            <person name="Meng A."/>
            <person name="Brown T."/>
            <person name="Cohen L."/>
        </authorList>
    </citation>
    <scope>NUCLEOTIDE SEQUENCE</scope>
    <source>
        <strain evidence="6">10249 10 AB</strain>
    </source>
</reference>
<feature type="compositionally biased region" description="Basic and acidic residues" evidence="5">
    <location>
        <begin position="567"/>
        <end position="578"/>
    </location>
</feature>
<dbReference type="GO" id="GO:0006364">
    <property type="term" value="P:rRNA processing"/>
    <property type="evidence" value="ECO:0007669"/>
    <property type="project" value="UniProtKB-KW"/>
</dbReference>
<feature type="compositionally biased region" description="Acidic residues" evidence="5">
    <location>
        <begin position="253"/>
        <end position="265"/>
    </location>
</feature>
<feature type="compositionally biased region" description="Basic residues" evidence="5">
    <location>
        <begin position="579"/>
        <end position="589"/>
    </location>
</feature>
<feature type="compositionally biased region" description="Acidic residues" evidence="5">
    <location>
        <begin position="216"/>
        <end position="245"/>
    </location>
</feature>
<feature type="compositionally biased region" description="Basic residues" evidence="5">
    <location>
        <begin position="668"/>
        <end position="678"/>
    </location>
</feature>
<evidence type="ECO:0000256" key="3">
    <source>
        <dbReference type="ARBA" id="ARBA00022552"/>
    </source>
</evidence>
<dbReference type="GO" id="GO:0005634">
    <property type="term" value="C:nucleus"/>
    <property type="evidence" value="ECO:0007669"/>
    <property type="project" value="UniProtKB-SubCell"/>
</dbReference>
<evidence type="ECO:0000256" key="5">
    <source>
        <dbReference type="SAM" id="MobiDB-lite"/>
    </source>
</evidence>
<dbReference type="Pfam" id="PF05997">
    <property type="entry name" value="Nop52"/>
    <property type="match status" value="1"/>
</dbReference>
<keyword evidence="3" id="KW-0698">rRNA processing</keyword>
<dbReference type="PANTHER" id="PTHR13026:SF0">
    <property type="entry name" value="RIBOSOMAL RNA PROCESSING 1B"/>
    <property type="match status" value="1"/>
</dbReference>
<accession>A0A7S4AFH1</accession>
<evidence type="ECO:0000256" key="2">
    <source>
        <dbReference type="ARBA" id="ARBA00006374"/>
    </source>
</evidence>
<feature type="compositionally biased region" description="Basic residues" evidence="5">
    <location>
        <begin position="739"/>
        <end position="756"/>
    </location>
</feature>
<feature type="region of interest" description="Disordered" evidence="5">
    <location>
        <begin position="200"/>
        <end position="265"/>
    </location>
</feature>
<evidence type="ECO:0000313" key="6">
    <source>
        <dbReference type="EMBL" id="CAE0713972.1"/>
    </source>
</evidence>
<comment type="subcellular location">
    <subcellularLocation>
        <location evidence="1">Nucleus</location>
    </subcellularLocation>
</comment>
<feature type="compositionally biased region" description="Basic residues" evidence="5">
    <location>
        <begin position="628"/>
        <end position="637"/>
    </location>
</feature>
<dbReference type="InterPro" id="IPR010301">
    <property type="entry name" value="RRP1"/>
</dbReference>
<feature type="compositionally biased region" description="Low complexity" evidence="5">
    <location>
        <begin position="599"/>
        <end position="608"/>
    </location>
</feature>
<organism evidence="6">
    <name type="scientific">Pseudo-nitzschia australis</name>
    <dbReference type="NCBI Taxonomy" id="44445"/>
    <lineage>
        <taxon>Eukaryota</taxon>
        <taxon>Sar</taxon>
        <taxon>Stramenopiles</taxon>
        <taxon>Ochrophyta</taxon>
        <taxon>Bacillariophyta</taxon>
        <taxon>Bacillariophyceae</taxon>
        <taxon>Bacillariophycidae</taxon>
        <taxon>Bacillariales</taxon>
        <taxon>Bacillariaceae</taxon>
        <taxon>Pseudo-nitzschia</taxon>
    </lineage>
</organism>
<feature type="compositionally biased region" description="Basic residues" evidence="5">
    <location>
        <begin position="19"/>
        <end position="32"/>
    </location>
</feature>
<feature type="compositionally biased region" description="Basic and acidic residues" evidence="5">
    <location>
        <begin position="530"/>
        <end position="543"/>
    </location>
</feature>
<feature type="region of interest" description="Disordered" evidence="5">
    <location>
        <begin position="1"/>
        <end position="44"/>
    </location>
</feature>
<proteinExistence type="inferred from homology"/>
<feature type="compositionally biased region" description="Polar residues" evidence="5">
    <location>
        <begin position="722"/>
        <end position="732"/>
    </location>
</feature>
<dbReference type="GO" id="GO:0030688">
    <property type="term" value="C:preribosome, small subunit precursor"/>
    <property type="evidence" value="ECO:0007669"/>
    <property type="project" value="InterPro"/>
</dbReference>
<comment type="similarity">
    <text evidence="2">Belongs to the RRP1 family.</text>
</comment>
<dbReference type="AlphaFoldDB" id="A0A7S4AFH1"/>